<reference evidence="3" key="1">
    <citation type="submission" date="2012-06" db="EMBL/GenBank/DDBJ databases">
        <title>The genome sequence of Coniosporium apollinis CBS 100218.</title>
        <authorList>
            <consortium name="The Broad Institute Genome Sequencing Platform"/>
            <person name="Cuomo C."/>
            <person name="Gorbushina A."/>
            <person name="Noack S."/>
            <person name="Walker B."/>
            <person name="Young S.K."/>
            <person name="Zeng Q."/>
            <person name="Gargeya S."/>
            <person name="Fitzgerald M."/>
            <person name="Haas B."/>
            <person name="Abouelleil A."/>
            <person name="Alvarado L."/>
            <person name="Arachchi H.M."/>
            <person name="Berlin A.M."/>
            <person name="Chapman S.B."/>
            <person name="Goldberg J."/>
            <person name="Griggs A."/>
            <person name="Gujja S."/>
            <person name="Hansen M."/>
            <person name="Howarth C."/>
            <person name="Imamovic A."/>
            <person name="Larimer J."/>
            <person name="McCowan C."/>
            <person name="Montmayeur A."/>
            <person name="Murphy C."/>
            <person name="Neiman D."/>
            <person name="Pearson M."/>
            <person name="Priest M."/>
            <person name="Roberts A."/>
            <person name="Saif S."/>
            <person name="Shea T."/>
            <person name="Sisk P."/>
            <person name="Sykes S."/>
            <person name="Wortman J."/>
            <person name="Nusbaum C."/>
            <person name="Birren B."/>
        </authorList>
    </citation>
    <scope>NUCLEOTIDE SEQUENCE [LARGE SCALE GENOMIC DNA]</scope>
    <source>
        <strain evidence="3">CBS 100218</strain>
    </source>
</reference>
<dbReference type="SUPFAM" id="SSF54695">
    <property type="entry name" value="POZ domain"/>
    <property type="match status" value="1"/>
</dbReference>
<dbReference type="EMBL" id="JH767585">
    <property type="protein sequence ID" value="EON67205.1"/>
    <property type="molecule type" value="Genomic_DNA"/>
</dbReference>
<dbReference type="Proteomes" id="UP000016924">
    <property type="component" value="Unassembled WGS sequence"/>
</dbReference>
<dbReference type="STRING" id="1168221.R7YZ29"/>
<name>R7YZ29_CONA1</name>
<protein>
    <recommendedName>
        <fullName evidence="1">BTB domain-containing protein</fullName>
    </recommendedName>
</protein>
<dbReference type="RefSeq" id="XP_007782522.1">
    <property type="nucleotide sequence ID" value="XM_007784332.1"/>
</dbReference>
<evidence type="ECO:0000313" key="3">
    <source>
        <dbReference type="Proteomes" id="UP000016924"/>
    </source>
</evidence>
<dbReference type="InterPro" id="IPR000210">
    <property type="entry name" value="BTB/POZ_dom"/>
</dbReference>
<dbReference type="InterPro" id="IPR011333">
    <property type="entry name" value="SKP1/BTB/POZ_sf"/>
</dbReference>
<gene>
    <name evidence="2" type="ORF">W97_06458</name>
</gene>
<accession>R7YZ29</accession>
<dbReference type="OrthoDB" id="194443at2759"/>
<dbReference type="CDD" id="cd18186">
    <property type="entry name" value="BTB_POZ_ZBTB_KLHL-like"/>
    <property type="match status" value="1"/>
</dbReference>
<dbReference type="SMART" id="SM00225">
    <property type="entry name" value="BTB"/>
    <property type="match status" value="1"/>
</dbReference>
<evidence type="ECO:0000313" key="2">
    <source>
        <dbReference type="EMBL" id="EON67205.1"/>
    </source>
</evidence>
<proteinExistence type="predicted"/>
<dbReference type="Pfam" id="PF00651">
    <property type="entry name" value="BTB"/>
    <property type="match status" value="1"/>
</dbReference>
<dbReference type="PANTHER" id="PTHR47843">
    <property type="entry name" value="BTB DOMAIN-CONTAINING PROTEIN-RELATED"/>
    <property type="match status" value="1"/>
</dbReference>
<dbReference type="HOGENOM" id="CLU_068279_3_2_1"/>
<dbReference type="eggNOG" id="ENOG502T17B">
    <property type="taxonomic scope" value="Eukaryota"/>
</dbReference>
<dbReference type="OMA" id="VFADFHI"/>
<organism evidence="2 3">
    <name type="scientific">Coniosporium apollinis (strain CBS 100218)</name>
    <name type="common">Rock-inhabiting black yeast</name>
    <dbReference type="NCBI Taxonomy" id="1168221"/>
    <lineage>
        <taxon>Eukaryota</taxon>
        <taxon>Fungi</taxon>
        <taxon>Dikarya</taxon>
        <taxon>Ascomycota</taxon>
        <taxon>Pezizomycotina</taxon>
        <taxon>Dothideomycetes</taxon>
        <taxon>Dothideomycetes incertae sedis</taxon>
        <taxon>Coniosporium</taxon>
    </lineage>
</organism>
<dbReference type="PANTHER" id="PTHR47843:SF2">
    <property type="entry name" value="BTB DOMAIN-CONTAINING PROTEIN"/>
    <property type="match status" value="1"/>
</dbReference>
<sequence length="192" mass="20997">MATAPSPSCPRNAAPAPSAPLYDTMVTIKVGRQKQAFFAHKGLICNYSTYFKAAFHGQFREATAGAVELDNDDVEVFKTFFGWMYTGKLFEPSSEPGKVPLTANLLAKIYVFGDARGIPDLKNAAIDAFVDKIIDDWNNVPASTIPYIYDNTPEDSKLRKLLVDMITYETLASGFTAFLRHVQGGVGTRGAT</sequence>
<dbReference type="PROSITE" id="PS50097">
    <property type="entry name" value="BTB"/>
    <property type="match status" value="1"/>
</dbReference>
<dbReference type="AlphaFoldDB" id="R7YZ29"/>
<feature type="domain" description="BTB" evidence="1">
    <location>
        <begin position="24"/>
        <end position="93"/>
    </location>
</feature>
<dbReference type="GeneID" id="19903769"/>
<dbReference type="Gene3D" id="3.30.710.10">
    <property type="entry name" value="Potassium Channel Kv1.1, Chain A"/>
    <property type="match status" value="1"/>
</dbReference>
<keyword evidence="3" id="KW-1185">Reference proteome</keyword>
<evidence type="ECO:0000259" key="1">
    <source>
        <dbReference type="PROSITE" id="PS50097"/>
    </source>
</evidence>